<feature type="compositionally biased region" description="Polar residues" evidence="1">
    <location>
        <begin position="229"/>
        <end position="238"/>
    </location>
</feature>
<dbReference type="Proteomes" id="UP001163719">
    <property type="component" value="Unassembled WGS sequence"/>
</dbReference>
<sequence>MKYILNFFLIFIFTFIKSQENKTLSELEVKYNFTYVEDTLNKNSLVGEPMILLTNGKQSTYFSENYVKNLEYLKKQLDAPINKGEIRTINFENAPRNRVRHNVYTENNETFISYRMARDTYTFKNTDVLSWTIDNNEKKEILGYKCVKATLKLNAQVWIAWFTYDIPINDGPYKFKGLPGLILKLNEKHGYFNFDAISISKSSQPIEFKKGIMVSKEQFLKKREEYMNDPSQGRISTQEYRKKTEENKKKYNNSLE</sequence>
<dbReference type="NCBIfam" id="TIGR01200">
    <property type="entry name" value="GLPGLI"/>
    <property type="match status" value="1"/>
</dbReference>
<protein>
    <submittedName>
        <fullName evidence="2">GLPGLI family protein</fullName>
    </submittedName>
</protein>
<evidence type="ECO:0000256" key="1">
    <source>
        <dbReference type="SAM" id="MobiDB-lite"/>
    </source>
</evidence>
<dbReference type="RefSeq" id="WP_264741747.1">
    <property type="nucleotide sequence ID" value="NZ_JAPDHV010000001.1"/>
</dbReference>
<dbReference type="Pfam" id="PF09697">
    <property type="entry name" value="Porph_ging"/>
    <property type="match status" value="1"/>
</dbReference>
<evidence type="ECO:0000313" key="3">
    <source>
        <dbReference type="Proteomes" id="UP001163719"/>
    </source>
</evidence>
<reference evidence="2" key="1">
    <citation type="submission" date="2022-10" db="EMBL/GenBank/DDBJ databases">
        <title>Chryseobacterium babae sp. nov. isolated from the gut of the beetle Oryctes rhinoceros, and Chryseobacterium kimseyorum sp. nov., isolated from a stick insect rearing cage.</title>
        <authorList>
            <person name="Shelomi M."/>
            <person name="Han C.-J."/>
            <person name="Chen W.-M."/>
            <person name="Chen H.-K."/>
            <person name="Liaw S.-J."/>
            <person name="Muhle E."/>
            <person name="Clermont D."/>
        </authorList>
    </citation>
    <scope>NUCLEOTIDE SEQUENCE</scope>
    <source>
        <strain evidence="2">WLa1L2M3</strain>
    </source>
</reference>
<gene>
    <name evidence="2" type="ORF">OH806_00575</name>
</gene>
<feature type="region of interest" description="Disordered" evidence="1">
    <location>
        <begin position="225"/>
        <end position="256"/>
    </location>
</feature>
<evidence type="ECO:0000313" key="2">
    <source>
        <dbReference type="EMBL" id="MCW3159770.1"/>
    </source>
</evidence>
<proteinExistence type="predicted"/>
<dbReference type="EMBL" id="JAPDHV010000001">
    <property type="protein sequence ID" value="MCW3159770.1"/>
    <property type="molecule type" value="Genomic_DNA"/>
</dbReference>
<name>A0ABT3HJ05_9FLAO</name>
<accession>A0ABT3HJ05</accession>
<comment type="caution">
    <text evidence="2">The sequence shown here is derived from an EMBL/GenBank/DDBJ whole genome shotgun (WGS) entry which is preliminary data.</text>
</comment>
<keyword evidence="3" id="KW-1185">Reference proteome</keyword>
<feature type="compositionally biased region" description="Basic and acidic residues" evidence="1">
    <location>
        <begin position="239"/>
        <end position="249"/>
    </location>
</feature>
<dbReference type="InterPro" id="IPR005901">
    <property type="entry name" value="GLPGLI"/>
</dbReference>
<organism evidence="2 3">
    <name type="scientific">Chryseobacterium oryctis</name>
    <dbReference type="NCBI Taxonomy" id="2952618"/>
    <lineage>
        <taxon>Bacteria</taxon>
        <taxon>Pseudomonadati</taxon>
        <taxon>Bacteroidota</taxon>
        <taxon>Flavobacteriia</taxon>
        <taxon>Flavobacteriales</taxon>
        <taxon>Weeksellaceae</taxon>
        <taxon>Chryseobacterium group</taxon>
        <taxon>Chryseobacterium</taxon>
    </lineage>
</organism>